<dbReference type="CDD" id="cd17917">
    <property type="entry name" value="DEXHc_RHA-like"/>
    <property type="match status" value="1"/>
</dbReference>
<dbReference type="EMBL" id="GL833125">
    <property type="protein sequence ID" value="EGB09432.1"/>
    <property type="molecule type" value="Genomic_DNA"/>
</dbReference>
<evidence type="ECO:0000313" key="3">
    <source>
        <dbReference type="Proteomes" id="UP000002729"/>
    </source>
</evidence>
<dbReference type="PROSITE" id="PS51192">
    <property type="entry name" value="HELICASE_ATP_BIND_1"/>
    <property type="match status" value="1"/>
</dbReference>
<dbReference type="InterPro" id="IPR014001">
    <property type="entry name" value="Helicase_ATP-bd"/>
</dbReference>
<dbReference type="GO" id="GO:0003723">
    <property type="term" value="F:RNA binding"/>
    <property type="evidence" value="ECO:0007669"/>
    <property type="project" value="TreeGrafter"/>
</dbReference>
<sequence length="83" mass="9334">MRRLSENPDLEGVTHVFVDEVHERTIESDFLLMVLRDVLARRADLKLVLMSATLDADLFANYFPGDVPTVSIPGRAYPVAALY</sequence>
<protein>
    <recommendedName>
        <fullName evidence="1">Helicase ATP-binding domain-containing protein</fullName>
    </recommendedName>
</protein>
<dbReference type="GeneID" id="20219823"/>
<dbReference type="RefSeq" id="XP_009035502.1">
    <property type="nucleotide sequence ID" value="XM_009037254.1"/>
</dbReference>
<accession>F0Y547</accession>
<dbReference type="Proteomes" id="UP000002729">
    <property type="component" value="Unassembled WGS sequence"/>
</dbReference>
<dbReference type="InParanoid" id="F0Y547"/>
<dbReference type="PANTHER" id="PTHR18934:SF145">
    <property type="entry name" value="ATP-DEPENDENT RNA HELICASE DHX57-RELATED"/>
    <property type="match status" value="1"/>
</dbReference>
<dbReference type="GO" id="GO:0004386">
    <property type="term" value="F:helicase activity"/>
    <property type="evidence" value="ECO:0007669"/>
    <property type="project" value="TreeGrafter"/>
</dbReference>
<keyword evidence="3" id="KW-1185">Reference proteome</keyword>
<dbReference type="Gene3D" id="3.40.50.300">
    <property type="entry name" value="P-loop containing nucleotide triphosphate hydrolases"/>
    <property type="match status" value="1"/>
</dbReference>
<evidence type="ECO:0000313" key="2">
    <source>
        <dbReference type="EMBL" id="EGB09432.1"/>
    </source>
</evidence>
<dbReference type="OrthoDB" id="66977at2759"/>
<feature type="non-terminal residue" evidence="2">
    <location>
        <position position="83"/>
    </location>
</feature>
<dbReference type="PANTHER" id="PTHR18934">
    <property type="entry name" value="ATP-DEPENDENT RNA HELICASE"/>
    <property type="match status" value="1"/>
</dbReference>
<dbReference type="eggNOG" id="KOG0920">
    <property type="taxonomic scope" value="Eukaryota"/>
</dbReference>
<dbReference type="InterPro" id="IPR027417">
    <property type="entry name" value="P-loop_NTPase"/>
</dbReference>
<proteinExistence type="predicted"/>
<dbReference type="KEGG" id="aaf:AURANDRAFT_23847"/>
<gene>
    <name evidence="2" type="ORF">AURANDRAFT_23847</name>
</gene>
<dbReference type="AlphaFoldDB" id="F0Y547"/>
<organism evidence="3">
    <name type="scientific">Aureococcus anophagefferens</name>
    <name type="common">Harmful bloom alga</name>
    <dbReference type="NCBI Taxonomy" id="44056"/>
    <lineage>
        <taxon>Eukaryota</taxon>
        <taxon>Sar</taxon>
        <taxon>Stramenopiles</taxon>
        <taxon>Ochrophyta</taxon>
        <taxon>Pelagophyceae</taxon>
        <taxon>Pelagomonadales</taxon>
        <taxon>Pelagomonadaceae</taxon>
        <taxon>Aureococcus</taxon>
    </lineage>
</organism>
<reference evidence="2 3" key="1">
    <citation type="journal article" date="2011" name="Proc. Natl. Acad. Sci. U.S.A.">
        <title>Niche of harmful alga Aureococcus anophagefferens revealed through ecogenomics.</title>
        <authorList>
            <person name="Gobler C.J."/>
            <person name="Berry D.L."/>
            <person name="Dyhrman S.T."/>
            <person name="Wilhelm S.W."/>
            <person name="Salamov A."/>
            <person name="Lobanov A.V."/>
            <person name="Zhang Y."/>
            <person name="Collier J.L."/>
            <person name="Wurch L.L."/>
            <person name="Kustka A.B."/>
            <person name="Dill B.D."/>
            <person name="Shah M."/>
            <person name="VerBerkmoes N.C."/>
            <person name="Kuo A."/>
            <person name="Terry A."/>
            <person name="Pangilinan J."/>
            <person name="Lindquist E.A."/>
            <person name="Lucas S."/>
            <person name="Paulsen I.T."/>
            <person name="Hattenrath-Lehmann T.K."/>
            <person name="Talmage S.C."/>
            <person name="Walker E.A."/>
            <person name="Koch F."/>
            <person name="Burson A.M."/>
            <person name="Marcoval M.A."/>
            <person name="Tang Y.Z."/>
            <person name="Lecleir G.R."/>
            <person name="Coyne K.J."/>
            <person name="Berg G.M."/>
            <person name="Bertrand E.M."/>
            <person name="Saito M.A."/>
            <person name="Gladyshev V.N."/>
            <person name="Grigoriev I.V."/>
        </authorList>
    </citation>
    <scope>NUCLEOTIDE SEQUENCE [LARGE SCALE GENOMIC DNA]</scope>
    <source>
        <strain evidence="3">CCMP 1984</strain>
    </source>
</reference>
<feature type="domain" description="Helicase ATP-binding" evidence="1">
    <location>
        <begin position="1"/>
        <end position="72"/>
    </location>
</feature>
<name>F0Y547_AURAN</name>
<dbReference type="SUPFAM" id="SSF52540">
    <property type="entry name" value="P-loop containing nucleoside triphosphate hydrolases"/>
    <property type="match status" value="1"/>
</dbReference>
<evidence type="ECO:0000259" key="1">
    <source>
        <dbReference type="PROSITE" id="PS51192"/>
    </source>
</evidence>